<dbReference type="PANTHER" id="PTHR39189:SF1">
    <property type="entry name" value="UPF0173 METAL-DEPENDENT HYDROLASE YTKL"/>
    <property type="match status" value="1"/>
</dbReference>
<sequence length="213" mass="22979">MEIIWYGQSCFKIKGKSATVITDPFDPDASGLKLPKDLTADLVLSSHSHSDHNNTQAVLGDPLVVAGPGEYEVKGVSVIGVSTFHDNQNGSERGSNTVYNIMIDGVNIVHLGDLGHQLSEDQVEGIDQTDILLVPVGGVYTVGTEDISKVISQLEPRVIIPMHYKIEGLKYELGDVNPFLQQMGAEGVESVPKLSITKDKLPDETQVVVLSKS</sequence>
<accession>A0A1F5MK67</accession>
<dbReference type="PANTHER" id="PTHR39189">
    <property type="entry name" value="UPF0173 METAL-DEPENDENT HYDROLASE YTKL"/>
    <property type="match status" value="1"/>
</dbReference>
<dbReference type="EMBL" id="MFDO01000009">
    <property type="protein sequence ID" value="OGE65743.1"/>
    <property type="molecule type" value="Genomic_DNA"/>
</dbReference>
<organism evidence="1 2">
    <name type="scientific">Candidatus Daviesbacteria bacterium RIFCSPLOWO2_01_FULL_40_24</name>
    <dbReference type="NCBI Taxonomy" id="1797787"/>
    <lineage>
        <taxon>Bacteria</taxon>
        <taxon>Candidatus Daviesiibacteriota</taxon>
    </lineage>
</organism>
<dbReference type="AlphaFoldDB" id="A0A1F5MK67"/>
<evidence type="ECO:0000313" key="1">
    <source>
        <dbReference type="EMBL" id="OGE65743.1"/>
    </source>
</evidence>
<evidence type="ECO:0008006" key="3">
    <source>
        <dbReference type="Google" id="ProtNLM"/>
    </source>
</evidence>
<proteinExistence type="predicted"/>
<dbReference type="Pfam" id="PF13483">
    <property type="entry name" value="Lactamase_B_3"/>
    <property type="match status" value="1"/>
</dbReference>
<dbReference type="InterPro" id="IPR036866">
    <property type="entry name" value="RibonucZ/Hydroxyglut_hydro"/>
</dbReference>
<dbReference type="SUPFAM" id="SSF56281">
    <property type="entry name" value="Metallo-hydrolase/oxidoreductase"/>
    <property type="match status" value="1"/>
</dbReference>
<reference evidence="1 2" key="1">
    <citation type="journal article" date="2016" name="Nat. Commun.">
        <title>Thousands of microbial genomes shed light on interconnected biogeochemical processes in an aquifer system.</title>
        <authorList>
            <person name="Anantharaman K."/>
            <person name="Brown C.T."/>
            <person name="Hug L.A."/>
            <person name="Sharon I."/>
            <person name="Castelle C.J."/>
            <person name="Probst A.J."/>
            <person name="Thomas B.C."/>
            <person name="Singh A."/>
            <person name="Wilkins M.J."/>
            <person name="Karaoz U."/>
            <person name="Brodie E.L."/>
            <person name="Williams K.H."/>
            <person name="Hubbard S.S."/>
            <person name="Banfield J.F."/>
        </authorList>
    </citation>
    <scope>NUCLEOTIDE SEQUENCE [LARGE SCALE GENOMIC DNA]</scope>
</reference>
<gene>
    <name evidence="1" type="ORF">A3B49_02715</name>
</gene>
<dbReference type="Gene3D" id="3.60.15.10">
    <property type="entry name" value="Ribonuclease Z/Hydroxyacylglutathione hydrolase-like"/>
    <property type="match status" value="1"/>
</dbReference>
<comment type="caution">
    <text evidence="1">The sequence shown here is derived from an EMBL/GenBank/DDBJ whole genome shotgun (WGS) entry which is preliminary data.</text>
</comment>
<name>A0A1F5MK67_9BACT</name>
<protein>
    <recommendedName>
        <fullName evidence="3">Lactamase</fullName>
    </recommendedName>
</protein>
<evidence type="ECO:0000313" key="2">
    <source>
        <dbReference type="Proteomes" id="UP000178017"/>
    </source>
</evidence>
<dbReference type="Proteomes" id="UP000178017">
    <property type="component" value="Unassembled WGS sequence"/>
</dbReference>